<gene>
    <name evidence="5" type="ORF">EPD60_08745</name>
</gene>
<protein>
    <submittedName>
        <fullName evidence="5">PDZ domain-containing protein</fullName>
    </submittedName>
</protein>
<dbReference type="GO" id="GO:0008233">
    <property type="term" value="F:peptidase activity"/>
    <property type="evidence" value="ECO:0007669"/>
    <property type="project" value="UniProtKB-KW"/>
</dbReference>
<evidence type="ECO:0000313" key="6">
    <source>
        <dbReference type="Proteomes" id="UP000295334"/>
    </source>
</evidence>
<dbReference type="SUPFAM" id="SSF50156">
    <property type="entry name" value="PDZ domain-like"/>
    <property type="match status" value="2"/>
</dbReference>
<dbReference type="SMART" id="SM00228">
    <property type="entry name" value="PDZ"/>
    <property type="match status" value="2"/>
</dbReference>
<dbReference type="RefSeq" id="WP_131448871.1">
    <property type="nucleotide sequence ID" value="NZ_SJZI01000042.1"/>
</dbReference>
<dbReference type="GO" id="GO:0006508">
    <property type="term" value="P:proteolysis"/>
    <property type="evidence" value="ECO:0007669"/>
    <property type="project" value="UniProtKB-KW"/>
</dbReference>
<keyword evidence="2" id="KW-0378">Hydrolase</keyword>
<dbReference type="InterPro" id="IPR001478">
    <property type="entry name" value="PDZ"/>
</dbReference>
<feature type="domain" description="PDZ" evidence="4">
    <location>
        <begin position="238"/>
        <end position="312"/>
    </location>
</feature>
<organism evidence="5 6">
    <name type="scientific">Flaviaesturariibacter flavus</name>
    <dbReference type="NCBI Taxonomy" id="2502780"/>
    <lineage>
        <taxon>Bacteria</taxon>
        <taxon>Pseudomonadati</taxon>
        <taxon>Bacteroidota</taxon>
        <taxon>Chitinophagia</taxon>
        <taxon>Chitinophagales</taxon>
        <taxon>Chitinophagaceae</taxon>
        <taxon>Flaviaestuariibacter</taxon>
    </lineage>
</organism>
<dbReference type="Gene3D" id="2.30.42.10">
    <property type="match status" value="2"/>
</dbReference>
<name>A0A4R1BAV3_9BACT</name>
<accession>A0A4R1BAV3</accession>
<evidence type="ECO:0000256" key="2">
    <source>
        <dbReference type="ARBA" id="ARBA00022801"/>
    </source>
</evidence>
<proteinExistence type="predicted"/>
<evidence type="ECO:0000313" key="5">
    <source>
        <dbReference type="EMBL" id="TCJ14090.1"/>
    </source>
</evidence>
<dbReference type="InterPro" id="IPR051201">
    <property type="entry name" value="Chloro_Bact_Ser_Proteases"/>
</dbReference>
<feature type="chain" id="PRO_5020656965" evidence="3">
    <location>
        <begin position="23"/>
        <end position="330"/>
    </location>
</feature>
<dbReference type="OrthoDB" id="9781273at2"/>
<evidence type="ECO:0000259" key="4">
    <source>
        <dbReference type="PROSITE" id="PS50106"/>
    </source>
</evidence>
<dbReference type="PANTHER" id="PTHR43343:SF3">
    <property type="entry name" value="PROTEASE DO-LIKE 8, CHLOROPLASTIC"/>
    <property type="match status" value="1"/>
</dbReference>
<evidence type="ECO:0000256" key="1">
    <source>
        <dbReference type="ARBA" id="ARBA00022670"/>
    </source>
</evidence>
<keyword evidence="3" id="KW-0732">Signal</keyword>
<reference evidence="5 6" key="1">
    <citation type="submission" date="2019-03" db="EMBL/GenBank/DDBJ databases">
        <authorList>
            <person name="Kim M.K.M."/>
        </authorList>
    </citation>
    <scope>NUCLEOTIDE SEQUENCE [LARGE SCALE GENOMIC DNA]</scope>
    <source>
        <strain evidence="5 6">17J68-12</strain>
    </source>
</reference>
<comment type="caution">
    <text evidence="5">The sequence shown here is derived from an EMBL/GenBank/DDBJ whole genome shotgun (WGS) entry which is preliminary data.</text>
</comment>
<dbReference type="Proteomes" id="UP000295334">
    <property type="component" value="Unassembled WGS sequence"/>
</dbReference>
<dbReference type="Pfam" id="PF13180">
    <property type="entry name" value="PDZ_2"/>
    <property type="match status" value="2"/>
</dbReference>
<dbReference type="InterPro" id="IPR036034">
    <property type="entry name" value="PDZ_sf"/>
</dbReference>
<dbReference type="EMBL" id="SJZI01000042">
    <property type="protein sequence ID" value="TCJ14090.1"/>
    <property type="molecule type" value="Genomic_DNA"/>
</dbReference>
<dbReference type="PANTHER" id="PTHR43343">
    <property type="entry name" value="PEPTIDASE S12"/>
    <property type="match status" value="1"/>
</dbReference>
<feature type="signal peptide" evidence="3">
    <location>
        <begin position="1"/>
        <end position="22"/>
    </location>
</feature>
<evidence type="ECO:0000256" key="3">
    <source>
        <dbReference type="SAM" id="SignalP"/>
    </source>
</evidence>
<dbReference type="PROSITE" id="PS50106">
    <property type="entry name" value="PDZ"/>
    <property type="match status" value="1"/>
</dbReference>
<dbReference type="AlphaFoldDB" id="A0A4R1BAV3"/>
<sequence length="330" mass="36312">MKRYFIQMCVVAGALVALPAYAQPKKADKKEKDVQTIVITRDGNMDEETVIRIKGDKVTVNGKDADKSSDVNVNVNTIKKGRHVSINGIGGRNTWVFSDDEDGHTFFQEDEKRAMLGVVTDLTENGARVASLTKESAAEKAGIKEGDIITKIDKEVIREDGDVAKAIRAHKPGDKVAITILRDGKEQVLTAELSKWKGMSTFGNLAPSRYFNMNDFNVHVETPMPPSAPGNFYTIGMGRPRLGISIQDTEDGKGVKITDVDEDSHAAKAGLKKDDIITKVDDDTIESTDELKRIATRLRQGSALTFQVLRNGKTETIELKIPRTLRKADL</sequence>
<keyword evidence="1" id="KW-0645">Protease</keyword>
<keyword evidence="6" id="KW-1185">Reference proteome</keyword>